<reference evidence="2 3" key="1">
    <citation type="journal article" date="2016" name="Genome Biol. Evol.">
        <title>Divergent and convergent evolution of fungal pathogenicity.</title>
        <authorList>
            <person name="Shang Y."/>
            <person name="Xiao G."/>
            <person name="Zheng P."/>
            <person name="Cen K."/>
            <person name="Zhan S."/>
            <person name="Wang C."/>
        </authorList>
    </citation>
    <scope>NUCLEOTIDE SEQUENCE [LARGE SCALE GENOMIC DNA]</scope>
    <source>
        <strain evidence="2 3">ARSEF 7405</strain>
    </source>
</reference>
<dbReference type="Gene3D" id="3.20.20.80">
    <property type="entry name" value="Glycosidases"/>
    <property type="match status" value="1"/>
</dbReference>
<protein>
    <submittedName>
        <fullName evidence="2">Glycoside hydrolase, superfamily</fullName>
    </submittedName>
</protein>
<dbReference type="OrthoDB" id="2796951at2759"/>
<dbReference type="Pfam" id="PF16862">
    <property type="entry name" value="Glyco_hydro_79C"/>
    <property type="match status" value="1"/>
</dbReference>
<keyword evidence="2" id="KW-0378">Hydrolase</keyword>
<accession>A0A166P6E5</accession>
<dbReference type="InterPro" id="IPR052974">
    <property type="entry name" value="GH79_Enzymes"/>
</dbReference>
<dbReference type="Proteomes" id="UP000242877">
    <property type="component" value="Unassembled WGS sequence"/>
</dbReference>
<comment type="caution">
    <text evidence="2">The sequence shown here is derived from an EMBL/GenBank/DDBJ whole genome shotgun (WGS) entry which is preliminary data.</text>
</comment>
<evidence type="ECO:0000313" key="2">
    <source>
        <dbReference type="EMBL" id="KZZ94670.1"/>
    </source>
</evidence>
<evidence type="ECO:0000259" key="1">
    <source>
        <dbReference type="Pfam" id="PF16862"/>
    </source>
</evidence>
<feature type="domain" description="Beta-glucuronidase C-terminal" evidence="1">
    <location>
        <begin position="375"/>
        <end position="479"/>
    </location>
</feature>
<dbReference type="InterPro" id="IPR031728">
    <property type="entry name" value="GlcAase_C"/>
</dbReference>
<keyword evidence="3" id="KW-1185">Reference proteome</keyword>
<name>A0A166P6E5_9EURO</name>
<dbReference type="PANTHER" id="PTHR36183:SF2">
    <property type="entry name" value="BETA-GLUCURONIDASE C-TERMINAL DOMAIN-CONTAINING PROTEIN"/>
    <property type="match status" value="1"/>
</dbReference>
<organism evidence="2 3">
    <name type="scientific">Ascosphaera apis ARSEF 7405</name>
    <dbReference type="NCBI Taxonomy" id="392613"/>
    <lineage>
        <taxon>Eukaryota</taxon>
        <taxon>Fungi</taxon>
        <taxon>Dikarya</taxon>
        <taxon>Ascomycota</taxon>
        <taxon>Pezizomycotina</taxon>
        <taxon>Eurotiomycetes</taxon>
        <taxon>Eurotiomycetidae</taxon>
        <taxon>Onygenales</taxon>
        <taxon>Ascosphaeraceae</taxon>
        <taxon>Ascosphaera</taxon>
    </lineage>
</organism>
<dbReference type="EMBL" id="AZGZ01000006">
    <property type="protein sequence ID" value="KZZ94670.1"/>
    <property type="molecule type" value="Genomic_DNA"/>
</dbReference>
<proteinExistence type="predicted"/>
<dbReference type="AlphaFoldDB" id="A0A166P6E5"/>
<dbReference type="InterPro" id="IPR017853">
    <property type="entry name" value="GH"/>
</dbReference>
<sequence>MKPEIATAISTVLTIAHGLQFDVPQTAPEGANTIASSAPIGISIEFFEFPDYVQKLPLTNACLNKLGDAMNARPPMRIGGTSQDSAVYNSSLLSPISYRWPDSTHKGVPLDLQFGKEYISLASQYDGPVVFGLNRRMDNLSNTIEAAKIAREGMPNFRAFEIGNEPNFYKDSDPIAESKPWTADADFSSEVKWQSAIGEALNEKEPFVQAGVYYGTGSFNTKDLGDVEKQGGTLNDVKSFCHHFYSQSSSYNLSKLIDHAQIISDLKQFEPEAEKARELGKDFVFGETNSANQGGVKGLSDTYGSALWLIDYTMQAIKLGAKELLFHHGTIGQCGYCWFQDSVAAPFYGAYTGALAVSGASKLVQLDHGSDRYAAYAFYGKSDELLRILLINSNYYGKGGNREKVTFDLRGFGKNVRHLYVRKLTADSTDVVVGNGEITLAGQSFTGDECGLEGKANVKALKVRNGKVSTELQASEALILDVQA</sequence>
<gene>
    <name evidence="2" type="ORF">AAP_01970</name>
</gene>
<dbReference type="PANTHER" id="PTHR36183">
    <property type="entry name" value="BETA-GLUCURONIDASE"/>
    <property type="match status" value="1"/>
</dbReference>
<dbReference type="SUPFAM" id="SSF51445">
    <property type="entry name" value="(Trans)glycosidases"/>
    <property type="match status" value="1"/>
</dbReference>
<dbReference type="VEuPathDB" id="FungiDB:AAP_01970"/>
<dbReference type="GO" id="GO:0016787">
    <property type="term" value="F:hydrolase activity"/>
    <property type="evidence" value="ECO:0007669"/>
    <property type="project" value="UniProtKB-KW"/>
</dbReference>
<evidence type="ECO:0000313" key="3">
    <source>
        <dbReference type="Proteomes" id="UP000242877"/>
    </source>
</evidence>